<proteinExistence type="predicted"/>
<organism evidence="1 2">
    <name type="scientific">Shouchella lehensis</name>
    <dbReference type="NCBI Taxonomy" id="300825"/>
    <lineage>
        <taxon>Bacteria</taxon>
        <taxon>Bacillati</taxon>
        <taxon>Bacillota</taxon>
        <taxon>Bacilli</taxon>
        <taxon>Bacillales</taxon>
        <taxon>Bacillaceae</taxon>
        <taxon>Shouchella</taxon>
    </lineage>
</organism>
<dbReference type="EMBL" id="SNUX01000002">
    <property type="protein sequence ID" value="TES49486.1"/>
    <property type="molecule type" value="Genomic_DNA"/>
</dbReference>
<reference evidence="1 2" key="1">
    <citation type="submission" date="2019-03" db="EMBL/GenBank/DDBJ databases">
        <authorList>
            <person name="Liu G."/>
        </authorList>
    </citation>
    <scope>NUCLEOTIDE SEQUENCE [LARGE SCALE GENOMIC DNA]</scope>
    <source>
        <strain evidence="1 2">DSM 19099</strain>
    </source>
</reference>
<sequence length="317" mass="37663">MIIENEKNVIANFSFSLKFDSPIILGLYENGMKKIWNLYLGKDVEYAESISSGTVRFDKNQYTILNNKLEILLLKDLNYIDSLIDKCDRILHNVQLLVQKIRVDLNVLPDELDEIYYMLSMTSFNWFIPLEEYRKIFIQFFGQNKGNQLYLSFATPNCMPHFTLLELKLLECTKLLMEDKYIDLEFFKDMYGCLKEFTLEPSILEKDEGVIEELRLLKEKFGSVAAIDKRIMSIKNSREKSIQNKYYAYFDVHQSFKNGEIDKNIAKELIHFARMIGFVNHEEEKRHILQMQVQRQLYKFTRKKGLDYKNLKIENII</sequence>
<evidence type="ECO:0000313" key="1">
    <source>
        <dbReference type="EMBL" id="TES49486.1"/>
    </source>
</evidence>
<protein>
    <submittedName>
        <fullName evidence="1">Uncharacterized protein</fullName>
    </submittedName>
</protein>
<dbReference type="AlphaFoldDB" id="A0A4Y7WLC4"/>
<name>A0A4Y7WLC4_9BACI</name>
<evidence type="ECO:0000313" key="2">
    <source>
        <dbReference type="Proteomes" id="UP000298210"/>
    </source>
</evidence>
<dbReference type="Proteomes" id="UP000298210">
    <property type="component" value="Unassembled WGS sequence"/>
</dbReference>
<gene>
    <name evidence="1" type="ORF">E2L03_08435</name>
</gene>
<comment type="caution">
    <text evidence="1">The sequence shown here is derived from an EMBL/GenBank/DDBJ whole genome shotgun (WGS) entry which is preliminary data.</text>
</comment>
<accession>A0A4Y7WLC4</accession>
<dbReference type="RefSeq" id="WP_134258921.1">
    <property type="nucleotide sequence ID" value="NZ_LDIM01000006.1"/>
</dbReference>